<protein>
    <submittedName>
        <fullName evidence="1">Arm_2 domain-containing protein</fullName>
    </submittedName>
</protein>
<dbReference type="WBParaSite" id="ASIM_0001249501-mRNA-1">
    <property type="protein sequence ID" value="ASIM_0001249501-mRNA-1"/>
    <property type="gene ID" value="ASIM_0001249501"/>
</dbReference>
<dbReference type="InterPro" id="IPR011989">
    <property type="entry name" value="ARM-like"/>
</dbReference>
<name>A0A0M3JW52_ANISI</name>
<proteinExistence type="predicted"/>
<organism evidence="1">
    <name type="scientific">Anisakis simplex</name>
    <name type="common">Herring worm</name>
    <dbReference type="NCBI Taxonomy" id="6269"/>
    <lineage>
        <taxon>Eukaryota</taxon>
        <taxon>Metazoa</taxon>
        <taxon>Ecdysozoa</taxon>
        <taxon>Nematoda</taxon>
        <taxon>Chromadorea</taxon>
        <taxon>Rhabditida</taxon>
        <taxon>Spirurina</taxon>
        <taxon>Ascaridomorpha</taxon>
        <taxon>Ascaridoidea</taxon>
        <taxon>Anisakidae</taxon>
        <taxon>Anisakis</taxon>
        <taxon>Anisakis simplex complex</taxon>
    </lineage>
</organism>
<reference evidence="1" key="1">
    <citation type="submission" date="2017-02" db="UniProtKB">
        <authorList>
            <consortium name="WormBaseParasite"/>
        </authorList>
    </citation>
    <scope>IDENTIFICATION</scope>
</reference>
<sequence length="319" mass="36298">LLVECSNCLSAISDVESLREVELAKPLLHILQILGSTESELVKHSLGFIGNVASSNRTGIINPNKEFLVRNQGLESLVNVLKYHLCSSDNVLRSVEYEIIENAIFALKNLTANFVSLERTSSVRKQFADIEGALMTILDHLYATQLLYQPRMNRLQFQIFDIQIDNRLDLLLILQRLVDAGLTGRLLKASTSTGINCTETFINVILQAADVKERCTFEQQKAKLSNTIEQSLNIIRRLGDHPKFPQQMRPLIGFIDIVVHEPSIRDQFYQDSVFMDIIRFYLAHKQPEFSDLARTIISKIEECDVSMQLAEVLDEHYMS</sequence>
<dbReference type="InterPro" id="IPR016024">
    <property type="entry name" value="ARM-type_fold"/>
</dbReference>
<dbReference type="AlphaFoldDB" id="A0A0M3JW52"/>
<evidence type="ECO:0000313" key="1">
    <source>
        <dbReference type="WBParaSite" id="ASIM_0001249501-mRNA-1"/>
    </source>
</evidence>
<dbReference type="SUPFAM" id="SSF48371">
    <property type="entry name" value="ARM repeat"/>
    <property type="match status" value="1"/>
</dbReference>
<dbReference type="Gene3D" id="1.25.10.10">
    <property type="entry name" value="Leucine-rich Repeat Variant"/>
    <property type="match status" value="1"/>
</dbReference>
<accession>A0A0M3JW52</accession>